<dbReference type="Proteomes" id="UP000054248">
    <property type="component" value="Unassembled WGS sequence"/>
</dbReference>
<reference evidence="3 4" key="1">
    <citation type="submission" date="2014-04" db="EMBL/GenBank/DDBJ databases">
        <authorList>
            <consortium name="DOE Joint Genome Institute"/>
            <person name="Kuo A."/>
            <person name="Girlanda M."/>
            <person name="Perotto S."/>
            <person name="Kohler A."/>
            <person name="Nagy L.G."/>
            <person name="Floudas D."/>
            <person name="Copeland A."/>
            <person name="Barry K.W."/>
            <person name="Cichocki N."/>
            <person name="Veneault-Fourrey C."/>
            <person name="LaButti K."/>
            <person name="Lindquist E.A."/>
            <person name="Lipzen A."/>
            <person name="Lundell T."/>
            <person name="Morin E."/>
            <person name="Murat C."/>
            <person name="Sun H."/>
            <person name="Tunlid A."/>
            <person name="Henrissat B."/>
            <person name="Grigoriev I.V."/>
            <person name="Hibbett D.S."/>
            <person name="Martin F."/>
            <person name="Nordberg H.P."/>
            <person name="Cantor M.N."/>
            <person name="Hua S.X."/>
        </authorList>
    </citation>
    <scope>NUCLEOTIDE SEQUENCE [LARGE SCALE GENOMIC DNA]</scope>
    <source>
        <strain evidence="3 4">MUT 4182</strain>
    </source>
</reference>
<evidence type="ECO:0000313" key="3">
    <source>
        <dbReference type="EMBL" id="KIO23596.1"/>
    </source>
</evidence>
<organism evidence="3 4">
    <name type="scientific">Tulasnella calospora MUT 4182</name>
    <dbReference type="NCBI Taxonomy" id="1051891"/>
    <lineage>
        <taxon>Eukaryota</taxon>
        <taxon>Fungi</taxon>
        <taxon>Dikarya</taxon>
        <taxon>Basidiomycota</taxon>
        <taxon>Agaricomycotina</taxon>
        <taxon>Agaricomycetes</taxon>
        <taxon>Cantharellales</taxon>
        <taxon>Tulasnellaceae</taxon>
        <taxon>Tulasnella</taxon>
    </lineage>
</organism>
<feature type="region of interest" description="Disordered" evidence="1">
    <location>
        <begin position="95"/>
        <end position="118"/>
    </location>
</feature>
<dbReference type="AlphaFoldDB" id="A0A0C3QDC8"/>
<reference evidence="3" key="3">
    <citation type="submission" date="2015-02" db="EMBL/GenBank/DDBJ databases">
        <title>Evolutionary Origins and Diversification of the Mycorrhizal Mutualists.</title>
        <authorList>
            <consortium name="DOE Joint Genome Institute"/>
            <consortium name="Mycorrhizal Genomics Consortium"/>
            <person name="Kohler A."/>
            <person name="Kuo A."/>
            <person name="Nagy L.G."/>
            <person name="Floudas D."/>
            <person name="Copeland A."/>
            <person name="Barry K.W."/>
            <person name="Cichocki N."/>
            <person name="Veneault-Fourrey C."/>
            <person name="LaButti K."/>
            <person name="Lindquist E.A."/>
            <person name="Lipzen A."/>
            <person name="Lundell T."/>
            <person name="Morin E."/>
            <person name="Murat C."/>
            <person name="Riley R."/>
            <person name="Ohm R."/>
            <person name="Sun H."/>
            <person name="Tunlid A."/>
            <person name="Henrissat B."/>
            <person name="Grigoriev I.V."/>
            <person name="Hibbett D.S."/>
            <person name="Martin F."/>
        </authorList>
    </citation>
    <scope>NUCLEOTIDE SEQUENCE</scope>
    <source>
        <strain evidence="3 4">MUT 4182</strain>
    </source>
</reference>
<dbReference type="EMBL" id="KN823679">
    <property type="protein sequence ID" value="KIO16095.1"/>
    <property type="molecule type" value="Genomic_DNA"/>
</dbReference>
<gene>
    <name evidence="3" type="ORF">M407DRAFT_26968</name>
    <name evidence="2" type="ORF">M407DRAFT_34270</name>
</gene>
<proteinExistence type="predicted"/>
<dbReference type="EMBL" id="KN823081">
    <property type="protein sequence ID" value="KIO23596.1"/>
    <property type="molecule type" value="Genomic_DNA"/>
</dbReference>
<feature type="compositionally biased region" description="Basic and acidic residues" evidence="1">
    <location>
        <begin position="29"/>
        <end position="55"/>
    </location>
</feature>
<evidence type="ECO:0000256" key="1">
    <source>
        <dbReference type="SAM" id="MobiDB-lite"/>
    </source>
</evidence>
<protein>
    <submittedName>
        <fullName evidence="2">Carbohydrate-binding module family 1 protein</fullName>
    </submittedName>
</protein>
<evidence type="ECO:0000313" key="4">
    <source>
        <dbReference type="Proteomes" id="UP000054248"/>
    </source>
</evidence>
<dbReference type="OrthoDB" id="3269550at2759"/>
<evidence type="ECO:0000313" key="2">
    <source>
        <dbReference type="EMBL" id="KIO16095.1"/>
    </source>
</evidence>
<dbReference type="HOGENOM" id="CLU_1511694_0_0_1"/>
<sequence>MGDGDLDSGSRHILTANPTTQVHPHKGVRNVEEKDARRSRMTPEGKELGHSEGTKKFGQAPPHALLQITTNNASSTKIGVNIDLGLSSTTSSLRRHSSALRVPQPLPTPTAESDPSAQVRRCSLHRSFVTPEANVVKMGLGDSSGQPSRVNAKGSEEVEELTNKRSIVLWERRALLLE</sequence>
<accession>A0A0C3QDC8</accession>
<name>A0A0C3QDC8_9AGAM</name>
<keyword evidence="4" id="KW-1185">Reference proteome</keyword>
<reference evidence="4" key="2">
    <citation type="submission" date="2015-01" db="EMBL/GenBank/DDBJ databases">
        <title>Evolutionary Origins and Diversification of the Mycorrhizal Mutualists.</title>
        <authorList>
            <consortium name="DOE Joint Genome Institute"/>
            <consortium name="Mycorrhizal Genomics Consortium"/>
            <person name="Kohler A."/>
            <person name="Kuo A."/>
            <person name="Nagy L.G."/>
            <person name="Floudas D."/>
            <person name="Copeland A."/>
            <person name="Barry K.W."/>
            <person name="Cichocki N."/>
            <person name="Veneault-Fourrey C."/>
            <person name="LaButti K."/>
            <person name="Lindquist E.A."/>
            <person name="Lipzen A."/>
            <person name="Lundell T."/>
            <person name="Morin E."/>
            <person name="Murat C."/>
            <person name="Riley R."/>
            <person name="Ohm R."/>
            <person name="Sun H."/>
            <person name="Tunlid A."/>
            <person name="Henrissat B."/>
            <person name="Grigoriev I.V."/>
            <person name="Hibbett D.S."/>
            <person name="Martin F."/>
        </authorList>
    </citation>
    <scope>NUCLEOTIDE SEQUENCE [LARGE SCALE GENOMIC DNA]</scope>
    <source>
        <strain evidence="4">MUT 4182</strain>
    </source>
</reference>
<feature type="region of interest" description="Disordered" evidence="1">
    <location>
        <begin position="1"/>
        <end position="61"/>
    </location>
</feature>